<proteinExistence type="predicted"/>
<dbReference type="NCBIfam" id="NF033788">
    <property type="entry name" value="HTH_metalloreg"/>
    <property type="match status" value="1"/>
</dbReference>
<dbReference type="InterPro" id="IPR051011">
    <property type="entry name" value="Metal_resp_trans_reg"/>
</dbReference>
<dbReference type="PANTHER" id="PTHR43132:SF2">
    <property type="entry name" value="ARSENICAL RESISTANCE OPERON REPRESSOR ARSR-RELATED"/>
    <property type="match status" value="1"/>
</dbReference>
<dbReference type="InterPro" id="IPR011991">
    <property type="entry name" value="ArsR-like_HTH"/>
</dbReference>
<dbReference type="InterPro" id="IPR036390">
    <property type="entry name" value="WH_DNA-bd_sf"/>
</dbReference>
<dbReference type="InterPro" id="IPR001845">
    <property type="entry name" value="HTH_ArsR_DNA-bd_dom"/>
</dbReference>
<gene>
    <name evidence="5" type="ORF">P6P90_00815</name>
</gene>
<dbReference type="PANTHER" id="PTHR43132">
    <property type="entry name" value="ARSENICAL RESISTANCE OPERON REPRESSOR ARSR-RELATED"/>
    <property type="match status" value="1"/>
</dbReference>
<keyword evidence="3" id="KW-0804">Transcription</keyword>
<dbReference type="SUPFAM" id="SSF46785">
    <property type="entry name" value="Winged helix' DNA-binding domain"/>
    <property type="match status" value="1"/>
</dbReference>
<evidence type="ECO:0000313" key="6">
    <source>
        <dbReference type="Proteomes" id="UP001218246"/>
    </source>
</evidence>
<evidence type="ECO:0000259" key="4">
    <source>
        <dbReference type="PROSITE" id="PS50987"/>
    </source>
</evidence>
<keyword evidence="1" id="KW-0805">Transcription regulation</keyword>
<name>A0ABT6H0T5_9BACI</name>
<evidence type="ECO:0000256" key="3">
    <source>
        <dbReference type="ARBA" id="ARBA00023163"/>
    </source>
</evidence>
<evidence type="ECO:0000256" key="2">
    <source>
        <dbReference type="ARBA" id="ARBA00023125"/>
    </source>
</evidence>
<dbReference type="PROSITE" id="PS50987">
    <property type="entry name" value="HTH_ARSR_2"/>
    <property type="match status" value="1"/>
</dbReference>
<keyword evidence="2" id="KW-0238">DNA-binding</keyword>
<protein>
    <submittedName>
        <fullName evidence="5">Metalloregulator ArsR/SmtB family transcription factor</fullName>
    </submittedName>
</protein>
<comment type="caution">
    <text evidence="5">The sequence shown here is derived from an EMBL/GenBank/DDBJ whole genome shotgun (WGS) entry which is preliminary data.</text>
</comment>
<dbReference type="Pfam" id="PF01022">
    <property type="entry name" value="HTH_5"/>
    <property type="match status" value="1"/>
</dbReference>
<dbReference type="InterPro" id="IPR036388">
    <property type="entry name" value="WH-like_DNA-bd_sf"/>
</dbReference>
<dbReference type="CDD" id="cd00090">
    <property type="entry name" value="HTH_ARSR"/>
    <property type="match status" value="1"/>
</dbReference>
<evidence type="ECO:0000313" key="5">
    <source>
        <dbReference type="EMBL" id="MDG5752542.1"/>
    </source>
</evidence>
<accession>A0ABT6H0T5</accession>
<dbReference type="SMART" id="SM00418">
    <property type="entry name" value="HTH_ARSR"/>
    <property type="match status" value="1"/>
</dbReference>
<keyword evidence="6" id="KW-1185">Reference proteome</keyword>
<dbReference type="Proteomes" id="UP001218246">
    <property type="component" value="Unassembled WGS sequence"/>
</dbReference>
<dbReference type="Gene3D" id="1.10.10.10">
    <property type="entry name" value="Winged helix-like DNA-binding domain superfamily/Winged helix DNA-binding domain"/>
    <property type="match status" value="1"/>
</dbReference>
<dbReference type="PRINTS" id="PR00778">
    <property type="entry name" value="HTHARSR"/>
</dbReference>
<dbReference type="EMBL" id="JARULN010000001">
    <property type="protein sequence ID" value="MDG5752542.1"/>
    <property type="molecule type" value="Genomic_DNA"/>
</dbReference>
<reference evidence="5 6" key="1">
    <citation type="submission" date="2023-04" db="EMBL/GenBank/DDBJ databases">
        <title>Ectobacillus antri isolated from activated sludge.</title>
        <authorList>
            <person name="Yan P."/>
            <person name="Liu X."/>
        </authorList>
    </citation>
    <scope>NUCLEOTIDE SEQUENCE [LARGE SCALE GENOMIC DNA]</scope>
    <source>
        <strain evidence="5 6">C18H</strain>
    </source>
</reference>
<evidence type="ECO:0000256" key="1">
    <source>
        <dbReference type="ARBA" id="ARBA00023015"/>
    </source>
</evidence>
<feature type="domain" description="HTH arsR-type" evidence="4">
    <location>
        <begin position="7"/>
        <end position="99"/>
    </location>
</feature>
<dbReference type="RefSeq" id="WP_124563611.1">
    <property type="nucleotide sequence ID" value="NZ_JARRRY010000001.1"/>
</dbReference>
<sequence length="99" mass="11535">MQKEKTVDSQEYVEGAEFLKVTAHQVRLGLLNFLLENGPTNVTTLYQEFEMPQSTISQHLAKLKQARIIRGNRKGLEIYYHFFDETMQSRMKTILKTIA</sequence>
<organism evidence="5 6">
    <name type="scientific">Ectobacillus antri</name>
    <dbReference type="NCBI Taxonomy" id="2486280"/>
    <lineage>
        <taxon>Bacteria</taxon>
        <taxon>Bacillati</taxon>
        <taxon>Bacillota</taxon>
        <taxon>Bacilli</taxon>
        <taxon>Bacillales</taxon>
        <taxon>Bacillaceae</taxon>
        <taxon>Ectobacillus</taxon>
    </lineage>
</organism>